<accession>A0A5J4TRC3</accession>
<feature type="non-terminal residue" evidence="1">
    <location>
        <position position="312"/>
    </location>
</feature>
<dbReference type="AlphaFoldDB" id="A0A5J4TRC3"/>
<dbReference type="EMBL" id="SNRW01026459">
    <property type="protein sequence ID" value="KAA6360778.1"/>
    <property type="molecule type" value="Genomic_DNA"/>
</dbReference>
<dbReference type="Proteomes" id="UP000324800">
    <property type="component" value="Unassembled WGS sequence"/>
</dbReference>
<evidence type="ECO:0000313" key="2">
    <source>
        <dbReference type="Proteomes" id="UP000324800"/>
    </source>
</evidence>
<reference evidence="1 2" key="1">
    <citation type="submission" date="2019-03" db="EMBL/GenBank/DDBJ databases">
        <title>Single cell metagenomics reveals metabolic interactions within the superorganism composed of flagellate Streblomastix strix and complex community of Bacteroidetes bacteria on its surface.</title>
        <authorList>
            <person name="Treitli S.C."/>
            <person name="Kolisko M."/>
            <person name="Husnik F."/>
            <person name="Keeling P."/>
            <person name="Hampl V."/>
        </authorList>
    </citation>
    <scope>NUCLEOTIDE SEQUENCE [LARGE SCALE GENOMIC DNA]</scope>
    <source>
        <strain evidence="1">ST1C</strain>
    </source>
</reference>
<protein>
    <submittedName>
        <fullName evidence="1">Uncharacterized protein</fullName>
    </submittedName>
</protein>
<sequence length="312" mass="35231">MKHSTSPIHVSYPDLIVKNVDYPVSVGDKDNNRLPPSLFISPLYLDTIVVPICSEHEQTSDLWGGYFQKLSKNSVKLEPSEPRLFVIFDPPKLTTKTPVTTVNEQQEMGDEFGKFLQAEPQPMLQDIERQLTPRQAVSERTQTLMAKVLEAMTGVQANEIDFWATIILDERNGKARRREILCLSQLLISSVPVLDEVLDSKRSPIDKILLTEQALAQFNLKIYEGKLAHLCEQQQEQLAIDVLCQMIHNLRKAERTHFARAWNENGTNANYFNLAANSINSHLDSHPGSDILAAKVIEKSDTENKDVIGKTN</sequence>
<comment type="caution">
    <text evidence="1">The sequence shown here is derived from an EMBL/GenBank/DDBJ whole genome shotgun (WGS) entry which is preliminary data.</text>
</comment>
<name>A0A5J4TRC3_9EUKA</name>
<organism evidence="1 2">
    <name type="scientific">Streblomastix strix</name>
    <dbReference type="NCBI Taxonomy" id="222440"/>
    <lineage>
        <taxon>Eukaryota</taxon>
        <taxon>Metamonada</taxon>
        <taxon>Preaxostyla</taxon>
        <taxon>Oxymonadida</taxon>
        <taxon>Streblomastigidae</taxon>
        <taxon>Streblomastix</taxon>
    </lineage>
</organism>
<gene>
    <name evidence="1" type="ORF">EZS28_043695</name>
</gene>
<proteinExistence type="predicted"/>
<evidence type="ECO:0000313" key="1">
    <source>
        <dbReference type="EMBL" id="KAA6360778.1"/>
    </source>
</evidence>